<dbReference type="InterPro" id="IPR036116">
    <property type="entry name" value="FN3_sf"/>
</dbReference>
<evidence type="ECO:0000256" key="3">
    <source>
        <dbReference type="SAM" id="MobiDB-lite"/>
    </source>
</evidence>
<organism evidence="8 9">
    <name type="scientific">Nezara viridula</name>
    <name type="common">Southern green stink bug</name>
    <name type="synonym">Cimex viridulus</name>
    <dbReference type="NCBI Taxonomy" id="85310"/>
    <lineage>
        <taxon>Eukaryota</taxon>
        <taxon>Metazoa</taxon>
        <taxon>Ecdysozoa</taxon>
        <taxon>Arthropoda</taxon>
        <taxon>Hexapoda</taxon>
        <taxon>Insecta</taxon>
        <taxon>Pterygota</taxon>
        <taxon>Neoptera</taxon>
        <taxon>Paraneoptera</taxon>
        <taxon>Hemiptera</taxon>
        <taxon>Heteroptera</taxon>
        <taxon>Panheteroptera</taxon>
        <taxon>Pentatomomorpha</taxon>
        <taxon>Pentatomoidea</taxon>
        <taxon>Pentatomidae</taxon>
        <taxon>Pentatominae</taxon>
        <taxon>Nezara</taxon>
    </lineage>
</organism>
<dbReference type="PANTHER" id="PTHR44170:SF56">
    <property type="entry name" value="FIBRONECTIN TYPE-III DOMAIN-CONTAINING PROTEIN"/>
    <property type="match status" value="1"/>
</dbReference>
<sequence length="651" mass="72015">MSPIILFLSAAYLQSGIAKFIEEEKKPIYLSAHVGESVVFSCDLDFPQGVIIPYILYYYKEGERVVSLQDGDTETGRDFIGRASIQTDGSRARLTLSGLRETDHGWFECRLFFPNRTPTTRLNGTWYHLTVHGRELLSMPPKNETVLEGEAVRLECSTREPGARVTWYKDGSLLEPGSARVSPGGALVFQSAGVADPGLYTCQVISPAGRSQSASAYLDVRYKARVVYTEKEVYLPFGRPGILDCHFSANPPLTKLRWEKDGFLFDPFNVPGVFSKRNGSLYFNKVDETHGGEYTCTPYNDLGTLGPSPRIRVVVQHPPVFTLTPHNMYLRRTGDSILMPCDALDGDSAHRPTILWFKKDGSPLPDRATVSGGNLTIININESDRGMYQCVASNEAATISTDTELLIEGSAPRGPYNLTGNVTYTSVTLSWRPATPATSDQYSVWVRAADGAEWRTVKVSGDRATITSLDPGREYEFMVLVQDHNGDGMFSKPIKLKTKGKPVEVQGSTPTASQSIMDGDKPQKVRVTPTEGGYLLEWEPPTSGQVEYYRLAWAQGSLDSLPVIIDTTHPSYLVGDLQEGGVYHFQVKAVTVNNKETTSDTFILHVPVYQTASVPYIFAGFVGFILAAALICAYTNRLYFQRKIEGLKSRH</sequence>
<keyword evidence="2" id="KW-1015">Disulfide bond</keyword>
<feature type="signal peptide" evidence="5">
    <location>
        <begin position="1"/>
        <end position="18"/>
    </location>
</feature>
<dbReference type="FunFam" id="2.60.40.10:FF:001149">
    <property type="entry name" value="Turtle, isoform H"/>
    <property type="match status" value="1"/>
</dbReference>
<keyword evidence="4" id="KW-1133">Transmembrane helix</keyword>
<dbReference type="Pfam" id="PF13927">
    <property type="entry name" value="Ig_3"/>
    <property type="match status" value="2"/>
</dbReference>
<feature type="domain" description="Fibronectin type-III" evidence="7">
    <location>
        <begin position="411"/>
        <end position="501"/>
    </location>
</feature>
<dbReference type="InterPro" id="IPR036179">
    <property type="entry name" value="Ig-like_dom_sf"/>
</dbReference>
<feature type="transmembrane region" description="Helical" evidence="4">
    <location>
        <begin position="616"/>
        <end position="640"/>
    </location>
</feature>
<dbReference type="PROSITE" id="PS50853">
    <property type="entry name" value="FN3"/>
    <property type="match status" value="2"/>
</dbReference>
<feature type="region of interest" description="Disordered" evidence="3">
    <location>
        <begin position="503"/>
        <end position="524"/>
    </location>
</feature>
<accession>A0A9P0HK74</accession>
<dbReference type="SMART" id="SM00060">
    <property type="entry name" value="FN3"/>
    <property type="match status" value="2"/>
</dbReference>
<evidence type="ECO:0000259" key="7">
    <source>
        <dbReference type="PROSITE" id="PS50853"/>
    </source>
</evidence>
<dbReference type="InterPro" id="IPR003598">
    <property type="entry name" value="Ig_sub2"/>
</dbReference>
<feature type="compositionally biased region" description="Polar residues" evidence="3">
    <location>
        <begin position="506"/>
        <end position="516"/>
    </location>
</feature>
<keyword evidence="1" id="KW-0677">Repeat</keyword>
<reference evidence="8" key="1">
    <citation type="submission" date="2022-01" db="EMBL/GenBank/DDBJ databases">
        <authorList>
            <person name="King R."/>
        </authorList>
    </citation>
    <scope>NUCLEOTIDE SEQUENCE</scope>
</reference>
<evidence type="ECO:0000259" key="6">
    <source>
        <dbReference type="PROSITE" id="PS50835"/>
    </source>
</evidence>
<dbReference type="Pfam" id="PF13895">
    <property type="entry name" value="Ig_2"/>
    <property type="match status" value="1"/>
</dbReference>
<dbReference type="Pfam" id="PF00041">
    <property type="entry name" value="fn3"/>
    <property type="match status" value="2"/>
</dbReference>
<feature type="domain" description="Fibronectin type-III" evidence="7">
    <location>
        <begin position="521"/>
        <end position="609"/>
    </location>
</feature>
<protein>
    <submittedName>
        <fullName evidence="8">Uncharacterized protein</fullName>
    </submittedName>
</protein>
<dbReference type="SMART" id="SM00408">
    <property type="entry name" value="IGc2"/>
    <property type="match status" value="3"/>
</dbReference>
<feature type="domain" description="Ig-like" evidence="6">
    <location>
        <begin position="224"/>
        <end position="314"/>
    </location>
</feature>
<dbReference type="CDD" id="cd00063">
    <property type="entry name" value="FN3"/>
    <property type="match status" value="2"/>
</dbReference>
<dbReference type="PROSITE" id="PS50835">
    <property type="entry name" value="IG_LIKE"/>
    <property type="match status" value="3"/>
</dbReference>
<feature type="domain" description="Ig-like" evidence="6">
    <location>
        <begin position="114"/>
        <end position="219"/>
    </location>
</feature>
<dbReference type="InterPro" id="IPR007110">
    <property type="entry name" value="Ig-like_dom"/>
</dbReference>
<keyword evidence="4" id="KW-0472">Membrane</keyword>
<dbReference type="SMART" id="SM00409">
    <property type="entry name" value="IG"/>
    <property type="match status" value="4"/>
</dbReference>
<dbReference type="EMBL" id="OV725081">
    <property type="protein sequence ID" value="CAH1403252.1"/>
    <property type="molecule type" value="Genomic_DNA"/>
</dbReference>
<keyword evidence="4" id="KW-0812">Transmembrane</keyword>
<dbReference type="PANTHER" id="PTHR44170">
    <property type="entry name" value="PROTEIN SIDEKICK"/>
    <property type="match status" value="1"/>
</dbReference>
<dbReference type="GO" id="GO:0016020">
    <property type="term" value="C:membrane"/>
    <property type="evidence" value="ECO:0007669"/>
    <property type="project" value="UniProtKB-SubCell"/>
</dbReference>
<dbReference type="SUPFAM" id="SSF48726">
    <property type="entry name" value="Immunoglobulin"/>
    <property type="match status" value="4"/>
</dbReference>
<dbReference type="InterPro" id="IPR003599">
    <property type="entry name" value="Ig_sub"/>
</dbReference>
<dbReference type="AlphaFoldDB" id="A0A9P0HK74"/>
<evidence type="ECO:0000256" key="2">
    <source>
        <dbReference type="ARBA" id="ARBA00023157"/>
    </source>
</evidence>
<evidence type="ECO:0000256" key="1">
    <source>
        <dbReference type="ARBA" id="ARBA00022737"/>
    </source>
</evidence>
<dbReference type="OrthoDB" id="6234674at2759"/>
<keyword evidence="9" id="KW-1185">Reference proteome</keyword>
<evidence type="ECO:0000313" key="8">
    <source>
        <dbReference type="EMBL" id="CAH1403252.1"/>
    </source>
</evidence>
<dbReference type="InterPro" id="IPR013783">
    <property type="entry name" value="Ig-like_fold"/>
</dbReference>
<dbReference type="InterPro" id="IPR003961">
    <property type="entry name" value="FN3_dom"/>
</dbReference>
<evidence type="ECO:0000256" key="5">
    <source>
        <dbReference type="SAM" id="SignalP"/>
    </source>
</evidence>
<evidence type="ECO:0000256" key="4">
    <source>
        <dbReference type="SAM" id="Phobius"/>
    </source>
</evidence>
<name>A0A9P0HK74_NEZVI</name>
<dbReference type="Gene3D" id="2.60.40.10">
    <property type="entry name" value="Immunoglobulins"/>
    <property type="match status" value="6"/>
</dbReference>
<dbReference type="GO" id="GO:0098609">
    <property type="term" value="P:cell-cell adhesion"/>
    <property type="evidence" value="ECO:0007669"/>
    <property type="project" value="TreeGrafter"/>
</dbReference>
<gene>
    <name evidence="8" type="ORF">NEZAVI_LOCUS11887</name>
</gene>
<feature type="domain" description="Ig-like" evidence="6">
    <location>
        <begin position="319"/>
        <end position="400"/>
    </location>
</feature>
<proteinExistence type="predicted"/>
<dbReference type="Proteomes" id="UP001152798">
    <property type="component" value="Chromosome 5"/>
</dbReference>
<evidence type="ECO:0000313" key="9">
    <source>
        <dbReference type="Proteomes" id="UP001152798"/>
    </source>
</evidence>
<dbReference type="CDD" id="cd00096">
    <property type="entry name" value="Ig"/>
    <property type="match status" value="1"/>
</dbReference>
<dbReference type="SUPFAM" id="SSF49265">
    <property type="entry name" value="Fibronectin type III"/>
    <property type="match status" value="1"/>
</dbReference>
<keyword evidence="5" id="KW-0732">Signal</keyword>
<feature type="chain" id="PRO_5040297223" evidence="5">
    <location>
        <begin position="19"/>
        <end position="651"/>
    </location>
</feature>